<evidence type="ECO:0000313" key="10">
    <source>
        <dbReference type="Proteomes" id="UP001271780"/>
    </source>
</evidence>
<feature type="transmembrane region" description="Helical" evidence="7">
    <location>
        <begin position="223"/>
        <end position="244"/>
    </location>
</feature>
<evidence type="ECO:0000256" key="7">
    <source>
        <dbReference type="RuleBase" id="RU363032"/>
    </source>
</evidence>
<dbReference type="Gene3D" id="1.10.3720.10">
    <property type="entry name" value="MetI-like"/>
    <property type="match status" value="1"/>
</dbReference>
<feature type="domain" description="ABC transmembrane type-1" evidence="8">
    <location>
        <begin position="61"/>
        <end position="245"/>
    </location>
</feature>
<reference evidence="9 10" key="1">
    <citation type="submission" date="2023-08" db="EMBL/GenBank/DDBJ databases">
        <title>Implementing the SeqCode for naming new Mesorhizobium species isolated from Vachellia karroo root nodules.</title>
        <authorList>
            <person name="Van Lill M."/>
        </authorList>
    </citation>
    <scope>NUCLEOTIDE SEQUENCE [LARGE SCALE GENOMIC DNA]</scope>
    <source>
        <strain evidence="9 10">VK23A</strain>
    </source>
</reference>
<dbReference type="PANTHER" id="PTHR30151">
    <property type="entry name" value="ALKANE SULFONATE ABC TRANSPORTER-RELATED, MEMBRANE SUBUNIT"/>
    <property type="match status" value="1"/>
</dbReference>
<accession>A0ABU4X8Q5</accession>
<dbReference type="SUPFAM" id="SSF161098">
    <property type="entry name" value="MetI-like"/>
    <property type="match status" value="1"/>
</dbReference>
<dbReference type="EMBL" id="JAVIIZ010000001">
    <property type="protein sequence ID" value="MDX8471176.1"/>
    <property type="molecule type" value="Genomic_DNA"/>
</dbReference>
<dbReference type="PANTHER" id="PTHR30151:SF20">
    <property type="entry name" value="ABC TRANSPORTER PERMEASE PROTEIN HI_0355-RELATED"/>
    <property type="match status" value="1"/>
</dbReference>
<keyword evidence="5 7" id="KW-1133">Transmembrane helix</keyword>
<comment type="subcellular location">
    <subcellularLocation>
        <location evidence="1 7">Cell membrane</location>
        <topology evidence="1 7">Multi-pass membrane protein</topology>
    </subcellularLocation>
</comment>
<comment type="caution">
    <text evidence="9">The sequence shown here is derived from an EMBL/GenBank/DDBJ whole genome shotgun (WGS) entry which is preliminary data.</text>
</comment>
<feature type="transmembrane region" description="Helical" evidence="7">
    <location>
        <begin position="127"/>
        <end position="146"/>
    </location>
</feature>
<feature type="transmembrane region" description="Helical" evidence="7">
    <location>
        <begin position="179"/>
        <end position="203"/>
    </location>
</feature>
<dbReference type="CDD" id="cd06261">
    <property type="entry name" value="TM_PBP2"/>
    <property type="match status" value="1"/>
</dbReference>
<protein>
    <submittedName>
        <fullName evidence="9">ABC transporter permease</fullName>
    </submittedName>
</protein>
<evidence type="ECO:0000256" key="6">
    <source>
        <dbReference type="ARBA" id="ARBA00023136"/>
    </source>
</evidence>
<feature type="transmembrane region" description="Helical" evidence="7">
    <location>
        <begin position="65"/>
        <end position="87"/>
    </location>
</feature>
<keyword evidence="3" id="KW-1003">Cell membrane</keyword>
<dbReference type="Pfam" id="PF00528">
    <property type="entry name" value="BPD_transp_1"/>
    <property type="match status" value="1"/>
</dbReference>
<evidence type="ECO:0000256" key="1">
    <source>
        <dbReference type="ARBA" id="ARBA00004651"/>
    </source>
</evidence>
<comment type="similarity">
    <text evidence="7">Belongs to the binding-protein-dependent transport system permease family.</text>
</comment>
<dbReference type="Proteomes" id="UP001271780">
    <property type="component" value="Unassembled WGS sequence"/>
</dbReference>
<gene>
    <name evidence="9" type="ORF">RFM27_03720</name>
</gene>
<evidence type="ECO:0000256" key="3">
    <source>
        <dbReference type="ARBA" id="ARBA00022475"/>
    </source>
</evidence>
<keyword evidence="10" id="KW-1185">Reference proteome</keyword>
<feature type="transmembrane region" description="Helical" evidence="7">
    <location>
        <begin position="99"/>
        <end position="121"/>
    </location>
</feature>
<organism evidence="9 10">
    <name type="scientific">Mesorhizobium dulcispinae</name>
    <dbReference type="NCBI Taxonomy" id="3072316"/>
    <lineage>
        <taxon>Bacteria</taxon>
        <taxon>Pseudomonadati</taxon>
        <taxon>Pseudomonadota</taxon>
        <taxon>Alphaproteobacteria</taxon>
        <taxon>Hyphomicrobiales</taxon>
        <taxon>Phyllobacteriaceae</taxon>
        <taxon>Mesorhizobium</taxon>
    </lineage>
</organism>
<feature type="transmembrane region" description="Helical" evidence="7">
    <location>
        <begin position="12"/>
        <end position="29"/>
    </location>
</feature>
<evidence type="ECO:0000313" key="9">
    <source>
        <dbReference type="EMBL" id="MDX8471176.1"/>
    </source>
</evidence>
<evidence type="ECO:0000256" key="5">
    <source>
        <dbReference type="ARBA" id="ARBA00022989"/>
    </source>
</evidence>
<evidence type="ECO:0000256" key="2">
    <source>
        <dbReference type="ARBA" id="ARBA00022448"/>
    </source>
</evidence>
<proteinExistence type="inferred from homology"/>
<sequence>MRPAPLSPQMAIALPVLGVASILLAWQYLLPLLGVPAYIVPTPTAIFGVFQKNFALLIDNLRPTLIEALAGFAIGNLAAVLLAVLFVHSRILQAAYFPIVLFFNTIPILALSPIIILIFGLGMTPKIVVAAVICFFPTLVNMIRGLDSASDSEHELFRVLSATRSEIFRSLRLPRALPMLFSSLRIASATAVIGAIVGEWIGSDKGLGALIIQATFNYQSDRLYAAIVLSSSLSIALFCIVVLIERRVIRY</sequence>
<keyword evidence="2 7" id="KW-0813">Transport</keyword>
<dbReference type="RefSeq" id="WP_320315311.1">
    <property type="nucleotide sequence ID" value="NZ_JAVIIX010000001.1"/>
</dbReference>
<dbReference type="InterPro" id="IPR035906">
    <property type="entry name" value="MetI-like_sf"/>
</dbReference>
<dbReference type="PROSITE" id="PS50928">
    <property type="entry name" value="ABC_TM1"/>
    <property type="match status" value="1"/>
</dbReference>
<name>A0ABU4X8Q5_9HYPH</name>
<keyword evidence="6 7" id="KW-0472">Membrane</keyword>
<evidence type="ECO:0000259" key="8">
    <source>
        <dbReference type="PROSITE" id="PS50928"/>
    </source>
</evidence>
<keyword evidence="4 7" id="KW-0812">Transmembrane</keyword>
<evidence type="ECO:0000256" key="4">
    <source>
        <dbReference type="ARBA" id="ARBA00022692"/>
    </source>
</evidence>
<dbReference type="InterPro" id="IPR000515">
    <property type="entry name" value="MetI-like"/>
</dbReference>